<dbReference type="EMBL" id="GEDC01021147">
    <property type="protein sequence ID" value="JAS16151.1"/>
    <property type="molecule type" value="Transcribed_RNA"/>
</dbReference>
<organism evidence="1">
    <name type="scientific">Clastoptera arizonana</name>
    <name type="common">Arizona spittle bug</name>
    <dbReference type="NCBI Taxonomy" id="38151"/>
    <lineage>
        <taxon>Eukaryota</taxon>
        <taxon>Metazoa</taxon>
        <taxon>Ecdysozoa</taxon>
        <taxon>Arthropoda</taxon>
        <taxon>Hexapoda</taxon>
        <taxon>Insecta</taxon>
        <taxon>Pterygota</taxon>
        <taxon>Neoptera</taxon>
        <taxon>Paraneoptera</taxon>
        <taxon>Hemiptera</taxon>
        <taxon>Auchenorrhyncha</taxon>
        <taxon>Cercopoidea</taxon>
        <taxon>Clastopteridae</taxon>
        <taxon>Clastoptera</taxon>
    </lineage>
</organism>
<reference evidence="1" key="1">
    <citation type="submission" date="2015-12" db="EMBL/GenBank/DDBJ databases">
        <title>De novo transcriptome assembly of four potential Pierce s Disease insect vectors from Arizona vineyards.</title>
        <authorList>
            <person name="Tassone E.E."/>
        </authorList>
    </citation>
    <scope>NUCLEOTIDE SEQUENCE</scope>
</reference>
<evidence type="ECO:0000313" key="1">
    <source>
        <dbReference type="EMBL" id="JAS16151.1"/>
    </source>
</evidence>
<sequence>MMRAASVSREIKVFFANIQGICAFFSTSPQRTAVLDDIVKNRLPRAVATRWNFQSRSVMTIFEHREAIFECMESLINDTAIHNESTICQASGHLKILTDNYFMYWLSFFSKVMPFIDIMFGQSRQ</sequence>
<name>A0A1B6CRW9_9HEMI</name>
<gene>
    <name evidence="1" type="ORF">g.40003</name>
</gene>
<proteinExistence type="predicted"/>
<accession>A0A1B6CRW9</accession>
<dbReference type="AlphaFoldDB" id="A0A1B6CRW9"/>
<protein>
    <submittedName>
        <fullName evidence="1">Uncharacterized protein</fullName>
    </submittedName>
</protein>